<proteinExistence type="predicted"/>
<keyword evidence="1" id="KW-1133">Transmembrane helix</keyword>
<accession>A0A0E9Q3V6</accession>
<evidence type="ECO:0000313" key="2">
    <source>
        <dbReference type="EMBL" id="JAH11576.1"/>
    </source>
</evidence>
<dbReference type="EMBL" id="GBXM01097001">
    <property type="protein sequence ID" value="JAH11576.1"/>
    <property type="molecule type" value="Transcribed_RNA"/>
</dbReference>
<sequence length="28" mass="3626">MIYLQCLWKVFRPLHFFFFLILLVLFYN</sequence>
<evidence type="ECO:0000256" key="1">
    <source>
        <dbReference type="SAM" id="Phobius"/>
    </source>
</evidence>
<keyword evidence="1" id="KW-0812">Transmembrane</keyword>
<organism evidence="2">
    <name type="scientific">Anguilla anguilla</name>
    <name type="common">European freshwater eel</name>
    <name type="synonym">Muraena anguilla</name>
    <dbReference type="NCBI Taxonomy" id="7936"/>
    <lineage>
        <taxon>Eukaryota</taxon>
        <taxon>Metazoa</taxon>
        <taxon>Chordata</taxon>
        <taxon>Craniata</taxon>
        <taxon>Vertebrata</taxon>
        <taxon>Euteleostomi</taxon>
        <taxon>Actinopterygii</taxon>
        <taxon>Neopterygii</taxon>
        <taxon>Teleostei</taxon>
        <taxon>Anguilliformes</taxon>
        <taxon>Anguillidae</taxon>
        <taxon>Anguilla</taxon>
    </lineage>
</organism>
<protein>
    <submittedName>
        <fullName evidence="2">Uncharacterized protein</fullName>
    </submittedName>
</protein>
<reference evidence="2" key="1">
    <citation type="submission" date="2014-11" db="EMBL/GenBank/DDBJ databases">
        <authorList>
            <person name="Amaro Gonzalez C."/>
        </authorList>
    </citation>
    <scope>NUCLEOTIDE SEQUENCE</scope>
</reference>
<dbReference type="AlphaFoldDB" id="A0A0E9Q3V6"/>
<feature type="transmembrane region" description="Helical" evidence="1">
    <location>
        <begin position="7"/>
        <end position="27"/>
    </location>
</feature>
<reference evidence="2" key="2">
    <citation type="journal article" date="2015" name="Fish Shellfish Immunol.">
        <title>Early steps in the European eel (Anguilla anguilla)-Vibrio vulnificus interaction in the gills: Role of the RtxA13 toxin.</title>
        <authorList>
            <person name="Callol A."/>
            <person name="Pajuelo D."/>
            <person name="Ebbesson L."/>
            <person name="Teles M."/>
            <person name="MacKenzie S."/>
            <person name="Amaro C."/>
        </authorList>
    </citation>
    <scope>NUCLEOTIDE SEQUENCE</scope>
</reference>
<keyword evidence="1" id="KW-0472">Membrane</keyword>
<name>A0A0E9Q3V6_ANGAN</name>